<keyword evidence="4" id="KW-0186">Copper</keyword>
<dbReference type="GeneID" id="64668751"/>
<sequence length="97" mass="10502">MASEVAEHKYQLNVKMTCGGCSGAVTRVLTKAQQEVSSFDVDLGTQLVNVTGPIEEAALVEKIQKTGKQVSAYHGLLDLGITYRVLWVLDYLGYVPG</sequence>
<dbReference type="InterPro" id="IPR017969">
    <property type="entry name" value="Heavy-metal-associated_CS"/>
</dbReference>
<dbReference type="Proteomes" id="UP001195769">
    <property type="component" value="Unassembled WGS sequence"/>
</dbReference>
<dbReference type="GO" id="GO:0046872">
    <property type="term" value="F:metal ion binding"/>
    <property type="evidence" value="ECO:0007669"/>
    <property type="project" value="UniProtKB-KW"/>
</dbReference>
<keyword evidence="3" id="KW-0187">Copper transport</keyword>
<dbReference type="PANTHER" id="PTHR46365">
    <property type="entry name" value="COPPER TRANSPORT PROTEIN ATOX1"/>
    <property type="match status" value="1"/>
</dbReference>
<accession>A0AAD4HR02</accession>
<dbReference type="EMBL" id="JABBWK010000006">
    <property type="protein sequence ID" value="KAG1905592.1"/>
    <property type="molecule type" value="Genomic_DNA"/>
</dbReference>
<reference evidence="9" key="1">
    <citation type="journal article" date="2020" name="New Phytol.">
        <title>Comparative genomics reveals dynamic genome evolution in host specialist ectomycorrhizal fungi.</title>
        <authorList>
            <person name="Lofgren L.A."/>
            <person name="Nguyen N.H."/>
            <person name="Vilgalys R."/>
            <person name="Ruytinx J."/>
            <person name="Liao H.L."/>
            <person name="Branco S."/>
            <person name="Kuo A."/>
            <person name="LaButti K."/>
            <person name="Lipzen A."/>
            <person name="Andreopoulos W."/>
            <person name="Pangilinan J."/>
            <person name="Riley R."/>
            <person name="Hundley H."/>
            <person name="Na H."/>
            <person name="Barry K."/>
            <person name="Grigoriev I.V."/>
            <person name="Stajich J.E."/>
            <person name="Kennedy P.G."/>
        </authorList>
    </citation>
    <scope>NUCLEOTIDE SEQUENCE</scope>
    <source>
        <strain evidence="9">FC203</strain>
    </source>
</reference>
<dbReference type="PROSITE" id="PS50846">
    <property type="entry name" value="HMA_2"/>
    <property type="match status" value="1"/>
</dbReference>
<dbReference type="InterPro" id="IPR051881">
    <property type="entry name" value="Copper_transport_ATOX1-like"/>
</dbReference>
<organism evidence="9 10">
    <name type="scientific">Suillus fuscotomentosus</name>
    <dbReference type="NCBI Taxonomy" id="1912939"/>
    <lineage>
        <taxon>Eukaryota</taxon>
        <taxon>Fungi</taxon>
        <taxon>Dikarya</taxon>
        <taxon>Basidiomycota</taxon>
        <taxon>Agaricomycotina</taxon>
        <taxon>Agaricomycetes</taxon>
        <taxon>Agaricomycetidae</taxon>
        <taxon>Boletales</taxon>
        <taxon>Suillineae</taxon>
        <taxon>Suillaceae</taxon>
        <taxon>Suillus</taxon>
    </lineage>
</organism>
<keyword evidence="10" id="KW-1185">Reference proteome</keyword>
<dbReference type="GO" id="GO:0016531">
    <property type="term" value="F:copper chaperone activity"/>
    <property type="evidence" value="ECO:0007669"/>
    <property type="project" value="TreeGrafter"/>
</dbReference>
<evidence type="ECO:0000256" key="7">
    <source>
        <dbReference type="ARBA" id="ARBA00038171"/>
    </source>
</evidence>
<gene>
    <name evidence="9" type="ORF">F5891DRAFT_942959</name>
</gene>
<name>A0AAD4HR02_9AGAM</name>
<dbReference type="SUPFAM" id="SSF55008">
    <property type="entry name" value="HMA, heavy metal-associated domain"/>
    <property type="match status" value="1"/>
</dbReference>
<dbReference type="Pfam" id="PF00403">
    <property type="entry name" value="HMA"/>
    <property type="match status" value="1"/>
</dbReference>
<dbReference type="CDD" id="cd00371">
    <property type="entry name" value="HMA"/>
    <property type="match status" value="1"/>
</dbReference>
<protein>
    <recommendedName>
        <fullName evidence="8">HMA domain-containing protein</fullName>
    </recommendedName>
</protein>
<feature type="domain" description="HMA" evidence="8">
    <location>
        <begin position="7"/>
        <end position="71"/>
    </location>
</feature>
<keyword evidence="5" id="KW-0406">Ion transport</keyword>
<evidence type="ECO:0000313" key="9">
    <source>
        <dbReference type="EMBL" id="KAG1905592.1"/>
    </source>
</evidence>
<dbReference type="InterPro" id="IPR006121">
    <property type="entry name" value="HMA_dom"/>
</dbReference>
<evidence type="ECO:0000256" key="5">
    <source>
        <dbReference type="ARBA" id="ARBA00023065"/>
    </source>
</evidence>
<proteinExistence type="inferred from homology"/>
<evidence type="ECO:0000313" key="10">
    <source>
        <dbReference type="Proteomes" id="UP001195769"/>
    </source>
</evidence>
<comment type="similarity">
    <text evidence="7">Belongs to the ATX1 family.</text>
</comment>
<dbReference type="GO" id="GO:0006825">
    <property type="term" value="P:copper ion transport"/>
    <property type="evidence" value="ECO:0007669"/>
    <property type="project" value="UniProtKB-KW"/>
</dbReference>
<evidence type="ECO:0000256" key="1">
    <source>
        <dbReference type="ARBA" id="ARBA00022448"/>
    </source>
</evidence>
<keyword evidence="1" id="KW-0813">Transport</keyword>
<evidence type="ECO:0000256" key="3">
    <source>
        <dbReference type="ARBA" id="ARBA00022796"/>
    </source>
</evidence>
<evidence type="ECO:0000256" key="4">
    <source>
        <dbReference type="ARBA" id="ARBA00023008"/>
    </source>
</evidence>
<dbReference type="PANTHER" id="PTHR46365:SF1">
    <property type="entry name" value="COPPER TRANSPORT PROTEIN ATOX1"/>
    <property type="match status" value="1"/>
</dbReference>
<dbReference type="PROSITE" id="PS01047">
    <property type="entry name" value="HMA_1"/>
    <property type="match status" value="1"/>
</dbReference>
<dbReference type="FunFam" id="3.30.70.100:FF:000008">
    <property type="entry name" value="Copper transport protein ATOX1"/>
    <property type="match status" value="1"/>
</dbReference>
<evidence type="ECO:0000259" key="8">
    <source>
        <dbReference type="PROSITE" id="PS50846"/>
    </source>
</evidence>
<dbReference type="GO" id="GO:0005829">
    <property type="term" value="C:cytosol"/>
    <property type="evidence" value="ECO:0007669"/>
    <property type="project" value="TreeGrafter"/>
</dbReference>
<dbReference type="Gene3D" id="3.30.70.100">
    <property type="match status" value="1"/>
</dbReference>
<evidence type="ECO:0000256" key="2">
    <source>
        <dbReference type="ARBA" id="ARBA00022723"/>
    </source>
</evidence>
<keyword evidence="6" id="KW-0143">Chaperone</keyword>
<dbReference type="InterPro" id="IPR036163">
    <property type="entry name" value="HMA_dom_sf"/>
</dbReference>
<evidence type="ECO:0000256" key="6">
    <source>
        <dbReference type="ARBA" id="ARBA00023186"/>
    </source>
</evidence>
<comment type="caution">
    <text evidence="9">The sequence shown here is derived from an EMBL/GenBank/DDBJ whole genome shotgun (WGS) entry which is preliminary data.</text>
</comment>
<keyword evidence="2" id="KW-0479">Metal-binding</keyword>
<dbReference type="AlphaFoldDB" id="A0AAD4HR02"/>
<dbReference type="RefSeq" id="XP_041231167.1">
    <property type="nucleotide sequence ID" value="XM_041374453.1"/>
</dbReference>